<dbReference type="PROSITE" id="PS50975">
    <property type="entry name" value="ATP_GRASP"/>
    <property type="match status" value="1"/>
</dbReference>
<keyword evidence="1" id="KW-0067">ATP-binding</keyword>
<accession>A0AAE3FF30</accession>
<sequence length="420" mass="47683">MNGNDFLPVILGSDENAYGNARLFHEAYGIKPLVVCKHGLIPTAGSRIIDLVTVKDLDDDGVFVSALGSLLEEKSREYGRIVVVPCSDYYTHLLSKHMDVLGRYISNGVPRFDLLTDLDTKDAFYRLCDRFGMDYPKTLTVSPKERDSVLGRDGLLDRALIFFPLVMKPENSNASEYLNCSFEGKKKVYFLNNSEEYRRVINGMKNAGYNGNLIIQEFIPGGDDAMRVVNTYSGKDGKTLAASLGQPVLEEYSPATLGNYAAIIPRSDDALCRKIADFLDGIGYTGFANFDMKYDRRTGRYMLFEINCRPGRSSFYVRGAGLNLMKLMTDDAVYGKRPDGTVFTHDTALWTAVPKGVLKKYVKDPVLKNEILSLWRQGRVFRSLFNRGDMGLRRRLRIFRYYLSYYKSFSRYYFDKDGNE</sequence>
<dbReference type="EMBL" id="JALEMU010000005">
    <property type="protein sequence ID" value="MCI5754704.1"/>
    <property type="molecule type" value="Genomic_DNA"/>
</dbReference>
<dbReference type="SUPFAM" id="SSF56059">
    <property type="entry name" value="Glutathione synthetase ATP-binding domain-like"/>
    <property type="match status" value="1"/>
</dbReference>
<evidence type="ECO:0000313" key="4">
    <source>
        <dbReference type="Proteomes" id="UP001139365"/>
    </source>
</evidence>
<evidence type="ECO:0000259" key="2">
    <source>
        <dbReference type="PROSITE" id="PS50975"/>
    </source>
</evidence>
<keyword evidence="1" id="KW-0547">Nucleotide-binding</keyword>
<organism evidence="3 4">
    <name type="scientific">Candidatus Colimorpha enterica</name>
    <dbReference type="NCBI Taxonomy" id="3083063"/>
    <lineage>
        <taxon>Bacteria</taxon>
        <taxon>Pseudomonadati</taxon>
        <taxon>Bacteroidota</taxon>
        <taxon>Bacteroidia</taxon>
        <taxon>Bacteroidales</taxon>
        <taxon>Candidatus Colimorpha</taxon>
    </lineage>
</organism>
<dbReference type="Proteomes" id="UP001139365">
    <property type="component" value="Unassembled WGS sequence"/>
</dbReference>
<gene>
    <name evidence="3" type="ORF">MR241_00220</name>
</gene>
<name>A0AAE3FF30_9BACT</name>
<comment type="caution">
    <text evidence="3">The sequence shown here is derived from an EMBL/GenBank/DDBJ whole genome shotgun (WGS) entry which is preliminary data.</text>
</comment>
<reference evidence="3 4" key="1">
    <citation type="submission" date="2022-03" db="EMBL/GenBank/DDBJ databases">
        <title>Metagenome-assembled genomes from swine fecal metagenomes.</title>
        <authorList>
            <person name="Holman D.B."/>
            <person name="Kommadath A."/>
        </authorList>
    </citation>
    <scope>NUCLEOTIDE SEQUENCE [LARGE SCALE GENOMIC DNA]</scope>
    <source>
        <strain evidence="3">SUG147</strain>
    </source>
</reference>
<dbReference type="GO" id="GO:0046872">
    <property type="term" value="F:metal ion binding"/>
    <property type="evidence" value="ECO:0007669"/>
    <property type="project" value="InterPro"/>
</dbReference>
<evidence type="ECO:0000256" key="1">
    <source>
        <dbReference type="PROSITE-ProRule" id="PRU00409"/>
    </source>
</evidence>
<dbReference type="Gene3D" id="3.30.470.20">
    <property type="entry name" value="ATP-grasp fold, B domain"/>
    <property type="match status" value="1"/>
</dbReference>
<feature type="domain" description="ATP-grasp" evidence="2">
    <location>
        <begin position="125"/>
        <end position="333"/>
    </location>
</feature>
<protein>
    <submittedName>
        <fullName evidence="3">ATP-grasp domain-containing protein</fullName>
    </submittedName>
</protein>
<evidence type="ECO:0000313" key="3">
    <source>
        <dbReference type="EMBL" id="MCI5754704.1"/>
    </source>
</evidence>
<dbReference type="InterPro" id="IPR011761">
    <property type="entry name" value="ATP-grasp"/>
</dbReference>
<proteinExistence type="predicted"/>
<dbReference type="AlphaFoldDB" id="A0AAE3FF30"/>
<dbReference type="GO" id="GO:0005524">
    <property type="term" value="F:ATP binding"/>
    <property type="evidence" value="ECO:0007669"/>
    <property type="project" value="UniProtKB-UniRule"/>
</dbReference>